<dbReference type="PANTHER" id="PTHR43611">
    <property type="entry name" value="ALPHA-D-GLUCOSE 1-PHOSPHATE PHOSPHATASE"/>
    <property type="match status" value="1"/>
</dbReference>
<gene>
    <name evidence="1" type="ORF">I6N95_06105</name>
</gene>
<organism evidence="1 2">
    <name type="scientific">Vagococcus allomyrinae</name>
    <dbReference type="NCBI Taxonomy" id="2794353"/>
    <lineage>
        <taxon>Bacteria</taxon>
        <taxon>Bacillati</taxon>
        <taxon>Bacillota</taxon>
        <taxon>Bacilli</taxon>
        <taxon>Lactobacillales</taxon>
        <taxon>Enterococcaceae</taxon>
        <taxon>Vagococcus</taxon>
    </lineage>
</organism>
<dbReference type="InterPro" id="IPR006439">
    <property type="entry name" value="HAD-SF_hydro_IA"/>
</dbReference>
<name>A0A940PD42_9ENTE</name>
<dbReference type="InterPro" id="IPR036412">
    <property type="entry name" value="HAD-like_sf"/>
</dbReference>
<dbReference type="RefSeq" id="WP_209525678.1">
    <property type="nucleotide sequence ID" value="NZ_JAEEGA010000003.1"/>
</dbReference>
<dbReference type="NCBIfam" id="TIGR01509">
    <property type="entry name" value="HAD-SF-IA-v3"/>
    <property type="match status" value="1"/>
</dbReference>
<dbReference type="SFLD" id="SFLDS00003">
    <property type="entry name" value="Haloacid_Dehalogenase"/>
    <property type="match status" value="1"/>
</dbReference>
<evidence type="ECO:0000313" key="1">
    <source>
        <dbReference type="EMBL" id="MBP1040568.1"/>
    </source>
</evidence>
<dbReference type="SFLD" id="SFLDG01129">
    <property type="entry name" value="C1.5:_HAD__Beta-PGM__Phosphata"/>
    <property type="match status" value="1"/>
</dbReference>
<dbReference type="PANTHER" id="PTHR43611:SF3">
    <property type="entry name" value="FLAVIN MONONUCLEOTIDE HYDROLASE 1, CHLOROPLATIC"/>
    <property type="match status" value="1"/>
</dbReference>
<comment type="caution">
    <text evidence="1">The sequence shown here is derived from an EMBL/GenBank/DDBJ whole genome shotgun (WGS) entry which is preliminary data.</text>
</comment>
<dbReference type="Pfam" id="PF13419">
    <property type="entry name" value="HAD_2"/>
    <property type="match status" value="1"/>
</dbReference>
<dbReference type="Proteomes" id="UP000674938">
    <property type="component" value="Unassembled WGS sequence"/>
</dbReference>
<dbReference type="InterPro" id="IPR023214">
    <property type="entry name" value="HAD_sf"/>
</dbReference>
<evidence type="ECO:0000313" key="2">
    <source>
        <dbReference type="Proteomes" id="UP000674938"/>
    </source>
</evidence>
<sequence>MITTIFFDFDGVITIDPKGSLSFANYIVQKTGLDHAFFLEKYREFGEDLLTGKKNHQDIWPELSANLGMKIDEAFIEEAFEATPINQEVVTLIKELKEQGYQIGLITDNKNDRMNSLIEFHQWADLFDVLAISAQVGSRKNTEEIYHYALAAGKVAPADALFIDNTLKNLEIPKKIGFQTIYFDDSQKDVAALTKELSQLIANS</sequence>
<dbReference type="PRINTS" id="PR00413">
    <property type="entry name" value="HADHALOGNASE"/>
</dbReference>
<dbReference type="InterPro" id="IPR041492">
    <property type="entry name" value="HAD_2"/>
</dbReference>
<proteinExistence type="predicted"/>
<dbReference type="SUPFAM" id="SSF56784">
    <property type="entry name" value="HAD-like"/>
    <property type="match status" value="1"/>
</dbReference>
<dbReference type="EMBL" id="JAEEGA010000003">
    <property type="protein sequence ID" value="MBP1040568.1"/>
    <property type="molecule type" value="Genomic_DNA"/>
</dbReference>
<dbReference type="AlphaFoldDB" id="A0A940PD42"/>
<dbReference type="CDD" id="cd02603">
    <property type="entry name" value="HAD_sEH-N_like"/>
    <property type="match status" value="1"/>
</dbReference>
<protein>
    <submittedName>
        <fullName evidence="1">HAD family phosphatase</fullName>
    </submittedName>
</protein>
<keyword evidence="2" id="KW-1185">Reference proteome</keyword>
<reference evidence="1" key="1">
    <citation type="submission" date="2020-12" db="EMBL/GenBank/DDBJ databases">
        <title>Vagococcus allomyrinae sp. nov. and Enterococcus lavae sp. nov., isolated from the larvae of Allomyrina dichotoma.</title>
        <authorList>
            <person name="Lee S.D."/>
        </authorList>
    </citation>
    <scope>NUCLEOTIDE SEQUENCE</scope>
    <source>
        <strain evidence="1">BWB3-3</strain>
    </source>
</reference>
<dbReference type="Gene3D" id="3.40.50.1000">
    <property type="entry name" value="HAD superfamily/HAD-like"/>
    <property type="match status" value="1"/>
</dbReference>
<accession>A0A940PD42</accession>